<protein>
    <submittedName>
        <fullName evidence="4">Disulfide bond formation protein DsbA</fullName>
    </submittedName>
</protein>
<dbReference type="Gene3D" id="3.40.30.10">
    <property type="entry name" value="Glutaredoxin"/>
    <property type="match status" value="1"/>
</dbReference>
<dbReference type="InterPro" id="IPR036249">
    <property type="entry name" value="Thioredoxin-like_sf"/>
</dbReference>
<organism evidence="4 5">
    <name type="scientific">Streptomyces cinnamoneus</name>
    <name type="common">Streptoverticillium cinnamoneum</name>
    <dbReference type="NCBI Taxonomy" id="53446"/>
    <lineage>
        <taxon>Bacteria</taxon>
        <taxon>Bacillati</taxon>
        <taxon>Actinomycetota</taxon>
        <taxon>Actinomycetes</taxon>
        <taxon>Kitasatosporales</taxon>
        <taxon>Streptomycetaceae</taxon>
        <taxon>Streptomyces</taxon>
        <taxon>Streptomyces cinnamoneus group</taxon>
    </lineage>
</organism>
<gene>
    <name evidence="4" type="ORF">BLA24_00570</name>
</gene>
<comment type="caution">
    <text evidence="4">The sequence shown here is derived from an EMBL/GenBank/DDBJ whole genome shotgun (WGS) entry which is preliminary data.</text>
</comment>
<reference evidence="4 5" key="1">
    <citation type="journal article" date="2017" name="Biochemistry">
        <title>Identification of the Biosynthetic Pathway for the Antibiotic Bicyclomycin.</title>
        <authorList>
            <person name="Patteson J."/>
            <person name="Cai W."/>
            <person name="Johnson R.A."/>
            <person name="Santa Maria K."/>
            <person name="Li B."/>
        </authorList>
    </citation>
    <scope>NUCLEOTIDE SEQUENCE [LARGE SCALE GENOMIC DNA]</scope>
    <source>
        <strain evidence="4 5">ATCC 21532</strain>
    </source>
</reference>
<dbReference type="SUPFAM" id="SSF52833">
    <property type="entry name" value="Thioredoxin-like"/>
    <property type="match status" value="1"/>
</dbReference>
<evidence type="ECO:0000256" key="1">
    <source>
        <dbReference type="SAM" id="MobiDB-lite"/>
    </source>
</evidence>
<dbReference type="RefSeq" id="WP_099197367.1">
    <property type="nucleotide sequence ID" value="NZ_JBIRXA010000001.1"/>
</dbReference>
<dbReference type="InterPro" id="IPR006311">
    <property type="entry name" value="TAT_signal"/>
</dbReference>
<dbReference type="Pfam" id="PF13462">
    <property type="entry name" value="Thioredoxin_4"/>
    <property type="match status" value="1"/>
</dbReference>
<dbReference type="OrthoDB" id="4135024at2"/>
<keyword evidence="5" id="KW-1185">Reference proteome</keyword>
<feature type="transmembrane region" description="Helical" evidence="2">
    <location>
        <begin position="34"/>
        <end position="54"/>
    </location>
</feature>
<proteinExistence type="predicted"/>
<evidence type="ECO:0000313" key="4">
    <source>
        <dbReference type="EMBL" id="PHQ53460.1"/>
    </source>
</evidence>
<dbReference type="EMBL" id="NHZO01000012">
    <property type="protein sequence ID" value="PHQ53460.1"/>
    <property type="molecule type" value="Genomic_DNA"/>
</dbReference>
<keyword evidence="2" id="KW-0472">Membrane</keyword>
<keyword evidence="2" id="KW-0812">Transmembrane</keyword>
<dbReference type="InterPro" id="IPR012336">
    <property type="entry name" value="Thioredoxin-like_fold"/>
</dbReference>
<evidence type="ECO:0000313" key="5">
    <source>
        <dbReference type="Proteomes" id="UP000222531"/>
    </source>
</evidence>
<sequence>MSNRNNPQNKAAARERLRAERERQAKKDKLRRQLLVGGGALAVLAAAVGIGVVVSNATNGSKNTKVSSEDWEAAAKKTEFKQPANSTGDKGTTVVMGKQDAKNTLEVFEDMRCPVCSDFEQNAGETVLKDVKDGKYKVQYKIGTFLDRNPMIKGSGSKNALSALGAALNVGPDAFLDYKKALFAAKNHPNEQDDAFSDDEKLIGIAQQVKALKGNSAFEKDVKDGTFDKWALEMSDAFDKVVGQGKDIQGTPGFKLDGKVLADEQGRTPRTGEQFTALVDKALGK</sequence>
<dbReference type="AlphaFoldDB" id="A0A2G1XQH4"/>
<evidence type="ECO:0000256" key="2">
    <source>
        <dbReference type="SAM" id="Phobius"/>
    </source>
</evidence>
<feature type="domain" description="Thioredoxin-like fold" evidence="3">
    <location>
        <begin position="91"/>
        <end position="280"/>
    </location>
</feature>
<feature type="compositionally biased region" description="Basic and acidic residues" evidence="1">
    <location>
        <begin position="12"/>
        <end position="27"/>
    </location>
</feature>
<evidence type="ECO:0000259" key="3">
    <source>
        <dbReference type="Pfam" id="PF13462"/>
    </source>
</evidence>
<accession>A0A2G1XQH4</accession>
<dbReference type="PROSITE" id="PS51318">
    <property type="entry name" value="TAT"/>
    <property type="match status" value="1"/>
</dbReference>
<keyword evidence="2" id="KW-1133">Transmembrane helix</keyword>
<feature type="region of interest" description="Disordered" evidence="1">
    <location>
        <begin position="1"/>
        <end position="29"/>
    </location>
</feature>
<name>A0A2G1XQH4_STRCJ</name>
<dbReference type="Proteomes" id="UP000222531">
    <property type="component" value="Unassembled WGS sequence"/>
</dbReference>